<dbReference type="InterPro" id="IPR015424">
    <property type="entry name" value="PyrdxlP-dep_Trfase"/>
</dbReference>
<dbReference type="GO" id="GO:0009448">
    <property type="term" value="P:gamma-aminobutyric acid metabolic process"/>
    <property type="evidence" value="ECO:0007669"/>
    <property type="project" value="TreeGrafter"/>
</dbReference>
<name>A0A158E600_9BURK</name>
<protein>
    <submittedName>
        <fullName evidence="7">Aminotransferase</fullName>
    </submittedName>
</protein>
<dbReference type="EMBL" id="FCNX02000025">
    <property type="protein sequence ID" value="SAL02321.1"/>
    <property type="molecule type" value="Genomic_DNA"/>
</dbReference>
<dbReference type="FunFam" id="3.40.640.10:FF:000014">
    <property type="entry name" value="Adenosylmethionine-8-amino-7-oxononanoate aminotransferase, probable"/>
    <property type="match status" value="1"/>
</dbReference>
<evidence type="ECO:0000313" key="8">
    <source>
        <dbReference type="Proteomes" id="UP000054903"/>
    </source>
</evidence>
<comment type="caution">
    <text evidence="7">The sequence shown here is derived from an EMBL/GenBank/DDBJ whole genome shotgun (WGS) entry which is preliminary data.</text>
</comment>
<sequence length="457" mass="49813">MDSSEVSTLSQRDAQFHLHPFTNAVKNAHEGGKVMMRGEGIHVFDEHGQKYIEALSGLWSVALGFSEQRLIDAALRQMSVLPFYHSFVQRSHQPLIDLAAKLIDMAPVPMSKVFFTNSGSEANDTAIKLLWYWANALGKPAKKKIISRQRAYHGVTIGSASLTGMPHVHGGFDLPLDGFLHLSAPHFYREGQAGETEDAFSTRLASELDALIRREGADTIVAMFAEPLIGAGGVIPPPSGYWPKMQAVLRKYEIPLVADEVICGFGRLGRAFGSEHYELTPDIMILSKQLSSSYMPISAVMISERIYRPVAEESERRMTFGHGFTAGGHPVAAAVALENLAIIEERGLVERARVLGERMHARLAELAAHPLVGEVRGVGLIGAIELVASKEDKTPLEMPGKLGALASEALARRHVITRNIGDAVALCPPLIISEQELDDLLNRVSAAIDDVARQVKP</sequence>
<dbReference type="Pfam" id="PF00202">
    <property type="entry name" value="Aminotran_3"/>
    <property type="match status" value="1"/>
</dbReference>
<dbReference type="PIRSF" id="PIRSF000521">
    <property type="entry name" value="Transaminase_4ab_Lys_Orn"/>
    <property type="match status" value="1"/>
</dbReference>
<dbReference type="InterPro" id="IPR049704">
    <property type="entry name" value="Aminotrans_3_PPA_site"/>
</dbReference>
<keyword evidence="5 6" id="KW-0663">Pyridoxal phosphate</keyword>
<dbReference type="OrthoDB" id="3398487at2"/>
<evidence type="ECO:0000256" key="6">
    <source>
        <dbReference type="RuleBase" id="RU003560"/>
    </source>
</evidence>
<dbReference type="GO" id="GO:0009102">
    <property type="term" value="P:biotin biosynthetic process"/>
    <property type="evidence" value="ECO:0007669"/>
    <property type="project" value="TreeGrafter"/>
</dbReference>
<dbReference type="Gene3D" id="3.40.640.10">
    <property type="entry name" value="Type I PLP-dependent aspartate aminotransferase-like (Major domain)"/>
    <property type="match status" value="1"/>
</dbReference>
<evidence type="ECO:0000256" key="3">
    <source>
        <dbReference type="ARBA" id="ARBA00022576"/>
    </source>
</evidence>
<keyword evidence="8" id="KW-1185">Reference proteome</keyword>
<dbReference type="GO" id="GO:0004015">
    <property type="term" value="F:adenosylmethionine-8-amino-7-oxononanoate transaminase activity"/>
    <property type="evidence" value="ECO:0007669"/>
    <property type="project" value="TreeGrafter"/>
</dbReference>
<proteinExistence type="inferred from homology"/>
<comment type="similarity">
    <text evidence="2 6">Belongs to the class-III pyridoxal-phosphate-dependent aminotransferase family.</text>
</comment>
<accession>A0A158E600</accession>
<reference evidence="7" key="1">
    <citation type="submission" date="2016-01" db="EMBL/GenBank/DDBJ databases">
        <authorList>
            <person name="Peeters C."/>
        </authorList>
    </citation>
    <scope>NUCLEOTIDE SEQUENCE</scope>
    <source>
        <strain evidence="7">LMG 29320</strain>
    </source>
</reference>
<dbReference type="Proteomes" id="UP000054903">
    <property type="component" value="Unassembled WGS sequence"/>
</dbReference>
<dbReference type="CDD" id="cd00610">
    <property type="entry name" value="OAT_like"/>
    <property type="match status" value="1"/>
</dbReference>
<dbReference type="GO" id="GO:0030170">
    <property type="term" value="F:pyridoxal phosphate binding"/>
    <property type="evidence" value="ECO:0007669"/>
    <property type="project" value="InterPro"/>
</dbReference>
<evidence type="ECO:0000256" key="2">
    <source>
        <dbReference type="ARBA" id="ARBA00008954"/>
    </source>
</evidence>
<keyword evidence="3 7" id="KW-0032">Aminotransferase</keyword>
<dbReference type="InterPro" id="IPR015421">
    <property type="entry name" value="PyrdxlP-dep_Trfase_major"/>
</dbReference>
<dbReference type="SUPFAM" id="SSF53383">
    <property type="entry name" value="PLP-dependent transferases"/>
    <property type="match status" value="1"/>
</dbReference>
<evidence type="ECO:0000256" key="1">
    <source>
        <dbReference type="ARBA" id="ARBA00001933"/>
    </source>
</evidence>
<gene>
    <name evidence="7" type="ORF">AWB77_06520</name>
</gene>
<dbReference type="InterPro" id="IPR005814">
    <property type="entry name" value="Aminotrans_3"/>
</dbReference>
<dbReference type="PANTHER" id="PTHR42684:SF3">
    <property type="entry name" value="ADENOSYLMETHIONINE-8-AMINO-7-OXONONANOATE AMINOTRANSFERASE"/>
    <property type="match status" value="1"/>
</dbReference>
<dbReference type="AlphaFoldDB" id="A0A158E600"/>
<organism evidence="7 8">
    <name type="scientific">Caballeronia fortuita</name>
    <dbReference type="NCBI Taxonomy" id="1777138"/>
    <lineage>
        <taxon>Bacteria</taxon>
        <taxon>Pseudomonadati</taxon>
        <taxon>Pseudomonadota</taxon>
        <taxon>Betaproteobacteria</taxon>
        <taxon>Burkholderiales</taxon>
        <taxon>Burkholderiaceae</taxon>
        <taxon>Caballeronia</taxon>
    </lineage>
</organism>
<dbReference type="Gene3D" id="3.90.1150.10">
    <property type="entry name" value="Aspartate Aminotransferase, domain 1"/>
    <property type="match status" value="1"/>
</dbReference>
<evidence type="ECO:0000313" key="7">
    <source>
        <dbReference type="EMBL" id="SAL02321.1"/>
    </source>
</evidence>
<dbReference type="STRING" id="1777138.AWB77_06520"/>
<dbReference type="NCBIfam" id="NF005682">
    <property type="entry name" value="PRK07480.1"/>
    <property type="match status" value="1"/>
</dbReference>
<evidence type="ECO:0000256" key="4">
    <source>
        <dbReference type="ARBA" id="ARBA00022679"/>
    </source>
</evidence>
<dbReference type="RefSeq" id="WP_061138490.1">
    <property type="nucleotide sequence ID" value="NZ_FCNX02000025.1"/>
</dbReference>
<dbReference type="InterPro" id="IPR015422">
    <property type="entry name" value="PyrdxlP-dep_Trfase_small"/>
</dbReference>
<keyword evidence="4" id="KW-0808">Transferase</keyword>
<dbReference type="NCBIfam" id="NF004767">
    <property type="entry name" value="PRK06105.1"/>
    <property type="match status" value="1"/>
</dbReference>
<evidence type="ECO:0000256" key="5">
    <source>
        <dbReference type="ARBA" id="ARBA00022898"/>
    </source>
</evidence>
<comment type="cofactor">
    <cofactor evidence="1">
        <name>pyridoxal 5'-phosphate</name>
        <dbReference type="ChEBI" id="CHEBI:597326"/>
    </cofactor>
</comment>
<dbReference type="PROSITE" id="PS00600">
    <property type="entry name" value="AA_TRANSFER_CLASS_3"/>
    <property type="match status" value="1"/>
</dbReference>
<dbReference type="PANTHER" id="PTHR42684">
    <property type="entry name" value="ADENOSYLMETHIONINE-8-AMINO-7-OXONONANOATE AMINOTRANSFERASE"/>
    <property type="match status" value="1"/>
</dbReference>